<comment type="caution">
    <text evidence="1">The sequence shown here is derived from an EMBL/GenBank/DDBJ whole genome shotgun (WGS) entry which is preliminary data.</text>
</comment>
<proteinExistence type="predicted"/>
<reference evidence="2" key="1">
    <citation type="journal article" date="2024" name="Proc. Natl. Acad. Sci. U.S.A.">
        <title>Extraordinary preservation of gene collinearity over three hundred million years revealed in homosporous lycophytes.</title>
        <authorList>
            <person name="Li C."/>
            <person name="Wickell D."/>
            <person name="Kuo L.Y."/>
            <person name="Chen X."/>
            <person name="Nie B."/>
            <person name="Liao X."/>
            <person name="Peng D."/>
            <person name="Ji J."/>
            <person name="Jenkins J."/>
            <person name="Williams M."/>
            <person name="Shu S."/>
            <person name="Plott C."/>
            <person name="Barry K."/>
            <person name="Rajasekar S."/>
            <person name="Grimwood J."/>
            <person name="Han X."/>
            <person name="Sun S."/>
            <person name="Hou Z."/>
            <person name="He W."/>
            <person name="Dai G."/>
            <person name="Sun C."/>
            <person name="Schmutz J."/>
            <person name="Leebens-Mack J.H."/>
            <person name="Li F.W."/>
            <person name="Wang L."/>
        </authorList>
    </citation>
    <scope>NUCLEOTIDE SEQUENCE [LARGE SCALE GENOMIC DNA]</scope>
    <source>
        <strain evidence="2">cv. PW_Plant_1</strain>
    </source>
</reference>
<keyword evidence="2" id="KW-1185">Reference proteome</keyword>
<name>A0ACC2BWD1_DIPCM</name>
<organism evidence="1 2">
    <name type="scientific">Diphasiastrum complanatum</name>
    <name type="common">Issler's clubmoss</name>
    <name type="synonym">Lycopodium complanatum</name>
    <dbReference type="NCBI Taxonomy" id="34168"/>
    <lineage>
        <taxon>Eukaryota</taxon>
        <taxon>Viridiplantae</taxon>
        <taxon>Streptophyta</taxon>
        <taxon>Embryophyta</taxon>
        <taxon>Tracheophyta</taxon>
        <taxon>Lycopodiopsida</taxon>
        <taxon>Lycopodiales</taxon>
        <taxon>Lycopodiaceae</taxon>
        <taxon>Lycopodioideae</taxon>
        <taxon>Diphasiastrum</taxon>
    </lineage>
</organism>
<gene>
    <name evidence="1" type="ORF">O6H91_13G071100</name>
</gene>
<dbReference type="EMBL" id="CM055104">
    <property type="protein sequence ID" value="KAJ7533918.1"/>
    <property type="molecule type" value="Genomic_DNA"/>
</dbReference>
<protein>
    <submittedName>
        <fullName evidence="1">Uncharacterized protein</fullName>
    </submittedName>
</protein>
<dbReference type="Proteomes" id="UP001162992">
    <property type="component" value="Chromosome 13"/>
</dbReference>
<sequence length="224" mass="25590">MARKEKKERADRKDDDEEAPEELTLGQGREEAEKLQKEEKENERRVAAEAKLRRRLRSGPKNSDVQDIKTSTHEVILTSPIKQAVSDQKHVNLNAPSLKLVGGLDQDPDIGEEIQNIQLDRGSTFLDDNVVQYLTTREKRTHTTISDAQDNEMRSKPKIVRKKLHQDKVGGDGANRVELLMNKKSISYHAQTAVEFQRDQLYGTRVRRSHVMLAKLYRIPAKGS</sequence>
<accession>A0ACC2BWD1</accession>
<evidence type="ECO:0000313" key="1">
    <source>
        <dbReference type="EMBL" id="KAJ7533918.1"/>
    </source>
</evidence>
<evidence type="ECO:0000313" key="2">
    <source>
        <dbReference type="Proteomes" id="UP001162992"/>
    </source>
</evidence>